<dbReference type="PROSITE" id="PS00217">
    <property type="entry name" value="SUGAR_TRANSPORT_2"/>
    <property type="match status" value="1"/>
</dbReference>
<evidence type="ECO:0000313" key="9">
    <source>
        <dbReference type="Proteomes" id="UP000264820"/>
    </source>
</evidence>
<evidence type="ECO:0000256" key="1">
    <source>
        <dbReference type="ARBA" id="ARBA00004141"/>
    </source>
</evidence>
<organism evidence="8 9">
    <name type="scientific">Hippocampus comes</name>
    <name type="common">Tiger tail seahorse</name>
    <dbReference type="NCBI Taxonomy" id="109280"/>
    <lineage>
        <taxon>Eukaryota</taxon>
        <taxon>Metazoa</taxon>
        <taxon>Chordata</taxon>
        <taxon>Craniata</taxon>
        <taxon>Vertebrata</taxon>
        <taxon>Euteleostomi</taxon>
        <taxon>Actinopterygii</taxon>
        <taxon>Neopterygii</taxon>
        <taxon>Teleostei</taxon>
        <taxon>Neoteleostei</taxon>
        <taxon>Acanthomorphata</taxon>
        <taxon>Syngnathiaria</taxon>
        <taxon>Syngnathiformes</taxon>
        <taxon>Syngnathoidei</taxon>
        <taxon>Syngnathidae</taxon>
        <taxon>Hippocampus</taxon>
    </lineage>
</organism>
<feature type="domain" description="Major facilitator superfamily (MFS) profile" evidence="7">
    <location>
        <begin position="1"/>
        <end position="104"/>
    </location>
</feature>
<reference evidence="8" key="2">
    <citation type="submission" date="2025-09" db="UniProtKB">
        <authorList>
            <consortium name="Ensembl"/>
        </authorList>
    </citation>
    <scope>IDENTIFICATION</scope>
</reference>
<dbReference type="InterPro" id="IPR036259">
    <property type="entry name" value="MFS_trans_sf"/>
</dbReference>
<dbReference type="GO" id="GO:0055056">
    <property type="term" value="F:D-glucose transmembrane transporter activity"/>
    <property type="evidence" value="ECO:0007669"/>
    <property type="project" value="TreeGrafter"/>
</dbReference>
<keyword evidence="4 6" id="KW-0472">Membrane</keyword>
<dbReference type="AlphaFoldDB" id="A0A3Q2ZMT4"/>
<evidence type="ECO:0000256" key="5">
    <source>
        <dbReference type="SAM" id="MobiDB-lite"/>
    </source>
</evidence>
<dbReference type="Proteomes" id="UP000264820">
    <property type="component" value="Unplaced"/>
</dbReference>
<dbReference type="Pfam" id="PF00083">
    <property type="entry name" value="Sugar_tr"/>
    <property type="match status" value="1"/>
</dbReference>
<keyword evidence="9" id="KW-1185">Reference proteome</keyword>
<dbReference type="PANTHER" id="PTHR23503">
    <property type="entry name" value="SOLUTE CARRIER FAMILY 2"/>
    <property type="match status" value="1"/>
</dbReference>
<protein>
    <submittedName>
        <fullName evidence="8">Solute carrier family 2, facilitated glucose transporter member 3-like</fullName>
    </submittedName>
</protein>
<dbReference type="GeneTree" id="ENSGT00940000167279"/>
<keyword evidence="3 6" id="KW-1133">Transmembrane helix</keyword>
<comment type="subcellular location">
    <subcellularLocation>
        <location evidence="1">Membrane</location>
        <topology evidence="1">Multi-pass membrane protein</topology>
    </subcellularLocation>
</comment>
<dbReference type="InterPro" id="IPR005829">
    <property type="entry name" value="Sugar_transporter_CS"/>
</dbReference>
<dbReference type="SUPFAM" id="SSF103473">
    <property type="entry name" value="MFS general substrate transporter"/>
    <property type="match status" value="1"/>
</dbReference>
<evidence type="ECO:0000256" key="4">
    <source>
        <dbReference type="ARBA" id="ARBA00023136"/>
    </source>
</evidence>
<evidence type="ECO:0000259" key="7">
    <source>
        <dbReference type="PROSITE" id="PS50850"/>
    </source>
</evidence>
<evidence type="ECO:0000256" key="3">
    <source>
        <dbReference type="ARBA" id="ARBA00022989"/>
    </source>
</evidence>
<accession>A0A3Q2ZMT4</accession>
<evidence type="ECO:0000313" key="8">
    <source>
        <dbReference type="Ensembl" id="ENSHCOP00000027779.1"/>
    </source>
</evidence>
<sequence length="104" mass="11254">MFYTLILGRLLFGLFCGLVMSLNPLYIQEVSPTLLRGAFATLNQVAFASGILLGMVRRTPKTLAHDDVSVPDPGAGAVPRHAFLPREPSLPAHQQGAGGRGRRW</sequence>
<keyword evidence="2 6" id="KW-0812">Transmembrane</keyword>
<feature type="region of interest" description="Disordered" evidence="5">
    <location>
        <begin position="81"/>
        <end position="104"/>
    </location>
</feature>
<name>A0A3Q2ZMT4_HIPCM</name>
<dbReference type="GO" id="GO:0005886">
    <property type="term" value="C:plasma membrane"/>
    <property type="evidence" value="ECO:0007669"/>
    <property type="project" value="TreeGrafter"/>
</dbReference>
<evidence type="ECO:0000256" key="6">
    <source>
        <dbReference type="SAM" id="Phobius"/>
    </source>
</evidence>
<proteinExistence type="predicted"/>
<reference evidence="8" key="1">
    <citation type="submission" date="2025-08" db="UniProtKB">
        <authorList>
            <consortium name="Ensembl"/>
        </authorList>
    </citation>
    <scope>IDENTIFICATION</scope>
</reference>
<dbReference type="PROSITE" id="PS50850">
    <property type="entry name" value="MFS"/>
    <property type="match status" value="1"/>
</dbReference>
<dbReference type="Ensembl" id="ENSHCOT00000024269.1">
    <property type="protein sequence ID" value="ENSHCOP00000027779.1"/>
    <property type="gene ID" value="ENSHCOG00000019880.1"/>
</dbReference>
<dbReference type="InterPro" id="IPR045263">
    <property type="entry name" value="GLUT"/>
</dbReference>
<dbReference type="InterPro" id="IPR020846">
    <property type="entry name" value="MFS_dom"/>
</dbReference>
<evidence type="ECO:0000256" key="2">
    <source>
        <dbReference type="ARBA" id="ARBA00022692"/>
    </source>
</evidence>
<dbReference type="GO" id="GO:0046323">
    <property type="term" value="P:D-glucose import"/>
    <property type="evidence" value="ECO:0007669"/>
    <property type="project" value="TreeGrafter"/>
</dbReference>
<dbReference type="GO" id="GO:0070837">
    <property type="term" value="P:dehydroascorbic acid transport"/>
    <property type="evidence" value="ECO:0007669"/>
    <property type="project" value="TreeGrafter"/>
</dbReference>
<dbReference type="Gene3D" id="1.20.1250.20">
    <property type="entry name" value="MFS general substrate transporter like domains"/>
    <property type="match status" value="1"/>
</dbReference>
<dbReference type="PANTHER" id="PTHR23503:SF99">
    <property type="entry name" value="SOLUTE CARRIER FAMILY 2, FACILITATED GLUCOSE TRANSPORTER MEMBER 3"/>
    <property type="match status" value="1"/>
</dbReference>
<feature type="transmembrane region" description="Helical" evidence="6">
    <location>
        <begin position="37"/>
        <end position="56"/>
    </location>
</feature>
<dbReference type="InterPro" id="IPR005828">
    <property type="entry name" value="MFS_sugar_transport-like"/>
</dbReference>